<keyword evidence="2" id="KW-1185">Reference proteome</keyword>
<dbReference type="EMBL" id="CAJNIZ010015706">
    <property type="protein sequence ID" value="CAE7376818.1"/>
    <property type="molecule type" value="Genomic_DNA"/>
</dbReference>
<comment type="caution">
    <text evidence="1">The sequence shown here is derived from an EMBL/GenBank/DDBJ whole genome shotgun (WGS) entry which is preliminary data.</text>
</comment>
<dbReference type="AlphaFoldDB" id="A0A812QBA2"/>
<name>A0A812QBA2_SYMPI</name>
<evidence type="ECO:0000313" key="1">
    <source>
        <dbReference type="EMBL" id="CAE7376818.1"/>
    </source>
</evidence>
<proteinExistence type="predicted"/>
<evidence type="ECO:0000313" key="2">
    <source>
        <dbReference type="Proteomes" id="UP000649617"/>
    </source>
</evidence>
<reference evidence="1" key="1">
    <citation type="submission" date="2021-02" db="EMBL/GenBank/DDBJ databases">
        <authorList>
            <person name="Dougan E. K."/>
            <person name="Rhodes N."/>
            <person name="Thang M."/>
            <person name="Chan C."/>
        </authorList>
    </citation>
    <scope>NUCLEOTIDE SEQUENCE</scope>
</reference>
<gene>
    <name evidence="1" type="ORF">SPIL2461_LOCUS9158</name>
</gene>
<organism evidence="1 2">
    <name type="scientific">Symbiodinium pilosum</name>
    <name type="common">Dinoflagellate</name>
    <dbReference type="NCBI Taxonomy" id="2952"/>
    <lineage>
        <taxon>Eukaryota</taxon>
        <taxon>Sar</taxon>
        <taxon>Alveolata</taxon>
        <taxon>Dinophyceae</taxon>
        <taxon>Suessiales</taxon>
        <taxon>Symbiodiniaceae</taxon>
        <taxon>Symbiodinium</taxon>
    </lineage>
</organism>
<feature type="non-terminal residue" evidence="1">
    <location>
        <position position="1"/>
    </location>
</feature>
<dbReference type="OrthoDB" id="437510at2759"/>
<sequence>MALTAALQSEANAILASDEAANDKVGKLNRLWLQHGLAAYQTQVPEKFLVHPLNRGGAMLNGHDVLAKGERLITQGLRRDLMETSAVAFAMSSQASKRDEQLAANKDLQAQFPKLAPVRGNELFLTVGCSRTTAYLRALQFGAVEHAGSHMQPGHAVHDCIHSGWRWLILSDILEASFPALPLLYSSALNNNNAVHVASTEMECLATLSRFLRLGKTLAQAIEGCKEGEPNCKPYLDSIAYFAKTYTGGADMPLVDFLVSFSAFAGVYGGSLMLGSEFSRLIAFHDFKVQGTLCPLARVACVACQLSSSKQTDGIARLLVKADLQAVSAKRKVEVFGRLCVRAVLLLVRKQKLGRETTAWDSFETIRDRFAEEIMGRKPAQQSPALPAEPAASAPVNLLDASKASMILMQNKRLEISANYLNVEAHGNKIFKLAEVTDAGCQFEHKPLFKDSEIVLVSPSEDMHKWKKTKKTAQVTISRTQIALCEATVDQGDANESVTFLGPPLALCASRAMGKGKLRLVAYGLLGPLDAKATHKVSGYSLHPPKAISDLDKLQEDGKAMLVPFWYVKTTSDASQANMRVAQFSKAGLKIPCMINERALEVGEVLYVLAPSAESKGVKR</sequence>
<dbReference type="Proteomes" id="UP000649617">
    <property type="component" value="Unassembled WGS sequence"/>
</dbReference>
<protein>
    <submittedName>
        <fullName evidence="1">Uncharacterized protein</fullName>
    </submittedName>
</protein>
<accession>A0A812QBA2</accession>